<dbReference type="Proteomes" id="UP000245523">
    <property type="component" value="Unassembled WGS sequence"/>
</dbReference>
<organism evidence="1 2">
    <name type="scientific">Hallerella porci</name>
    <dbReference type="NCBI Taxonomy" id="1945871"/>
    <lineage>
        <taxon>Bacteria</taxon>
        <taxon>Pseudomonadati</taxon>
        <taxon>Fibrobacterota</taxon>
        <taxon>Fibrobacteria</taxon>
        <taxon>Fibrobacterales</taxon>
        <taxon>Fibrobacteraceae</taxon>
        <taxon>Hallerella</taxon>
    </lineage>
</organism>
<name>A0ABX5LI16_9BACT</name>
<evidence type="ECO:0000313" key="1">
    <source>
        <dbReference type="EMBL" id="PWK85364.1"/>
    </source>
</evidence>
<proteinExistence type="predicted"/>
<evidence type="ECO:0000313" key="2">
    <source>
        <dbReference type="Proteomes" id="UP000245523"/>
    </source>
</evidence>
<feature type="non-terminal residue" evidence="1">
    <location>
        <position position="1"/>
    </location>
</feature>
<sequence>HFLKMRVTKKEGVLWWAIHSNQKEPLSRFFARRFFYRKKFTYSLTPDCVASIADPYNLKEPKHKEELKAAERWKKEAKVKIFNKENDNILEL</sequence>
<reference evidence="1 2" key="1">
    <citation type="submission" date="2018-05" db="EMBL/GenBank/DDBJ databases">
        <title>Animal gut microbial communities from fecal samples from Wisconsin, USA.</title>
        <authorList>
            <person name="Neumann A."/>
        </authorList>
    </citation>
    <scope>NUCLEOTIDE SEQUENCE [LARGE SCALE GENOMIC DNA]</scope>
    <source>
        <strain evidence="1 2">UWS4</strain>
    </source>
</reference>
<gene>
    <name evidence="1" type="ORF">B0H50_1501</name>
</gene>
<accession>A0ABX5LI16</accession>
<dbReference type="EMBL" id="QGHD01000050">
    <property type="protein sequence ID" value="PWK85364.1"/>
    <property type="molecule type" value="Genomic_DNA"/>
</dbReference>
<keyword evidence="2" id="KW-1185">Reference proteome</keyword>
<protein>
    <submittedName>
        <fullName evidence="1">Uncharacterized protein</fullName>
    </submittedName>
</protein>
<comment type="caution">
    <text evidence="1">The sequence shown here is derived from an EMBL/GenBank/DDBJ whole genome shotgun (WGS) entry which is preliminary data.</text>
</comment>
<dbReference type="RefSeq" id="WP_233244833.1">
    <property type="nucleotide sequence ID" value="NZ_QGHD01000050.1"/>
</dbReference>